<proteinExistence type="predicted"/>
<name>A0A8S5VH77_9CAUD</name>
<protein>
    <submittedName>
        <fullName evidence="1">Uncharacterized protein</fullName>
    </submittedName>
</protein>
<organism evidence="1">
    <name type="scientific">Siphoviridae sp. ctNxi14</name>
    <dbReference type="NCBI Taxonomy" id="2825475"/>
    <lineage>
        <taxon>Viruses</taxon>
        <taxon>Duplodnaviria</taxon>
        <taxon>Heunggongvirae</taxon>
        <taxon>Uroviricota</taxon>
        <taxon>Caudoviricetes</taxon>
    </lineage>
</organism>
<reference evidence="1" key="1">
    <citation type="journal article" date="2021" name="Proc. Natl. Acad. Sci. U.S.A.">
        <title>A Catalog of Tens of Thousands of Viruses from Human Metagenomes Reveals Hidden Associations with Chronic Diseases.</title>
        <authorList>
            <person name="Tisza M.J."/>
            <person name="Buck C.B."/>
        </authorList>
    </citation>
    <scope>NUCLEOTIDE SEQUENCE</scope>
    <source>
        <strain evidence="1">CtNxi14</strain>
    </source>
</reference>
<sequence>MPGWCSSAQGVFCYSRSRACSAAGIFSGCSSSHAINRSILALSCSLIVAYPPDQ</sequence>
<accession>A0A8S5VH77</accession>
<evidence type="ECO:0000313" key="1">
    <source>
        <dbReference type="EMBL" id="DAG06137.1"/>
    </source>
</evidence>
<dbReference type="EMBL" id="BK016266">
    <property type="protein sequence ID" value="DAG06137.1"/>
    <property type="molecule type" value="Genomic_DNA"/>
</dbReference>